<gene>
    <name evidence="1" type="ORF">EIKCOROL_02421</name>
</gene>
<accession>C0DYF8</accession>
<comment type="caution">
    <text evidence="1">The sequence shown here is derived from an EMBL/GenBank/DDBJ whole genome shotgun (WGS) entry which is preliminary data.</text>
</comment>
<dbReference type="HOGENOM" id="CLU_2522301_0_0_4"/>
<organism evidence="1 2">
    <name type="scientific">Eikenella corrodens ATCC 23834</name>
    <dbReference type="NCBI Taxonomy" id="546274"/>
    <lineage>
        <taxon>Bacteria</taxon>
        <taxon>Pseudomonadati</taxon>
        <taxon>Pseudomonadota</taxon>
        <taxon>Betaproteobacteria</taxon>
        <taxon>Neisseriales</taxon>
        <taxon>Neisseriaceae</taxon>
        <taxon>Eikenella</taxon>
    </lineage>
</organism>
<protein>
    <submittedName>
        <fullName evidence="1">Uncharacterized protein</fullName>
    </submittedName>
</protein>
<dbReference type="AlphaFoldDB" id="C0DYF8"/>
<sequence length="84" mass="9177">MGGSGRVGKRAYYALFAGKRLPENGVDGSGCIGDALYFQVASFKSAIRLPENMLSPQPNKFAVKRRNSVTISPVINFQLERRNG</sequence>
<dbReference type="EMBL" id="ACEA01000052">
    <property type="protein sequence ID" value="EEG23014.1"/>
    <property type="molecule type" value="Genomic_DNA"/>
</dbReference>
<dbReference type="RefSeq" id="WP_003824681.1">
    <property type="nucleotide sequence ID" value="NZ_EQ973320.1"/>
</dbReference>
<evidence type="ECO:0000313" key="2">
    <source>
        <dbReference type="Proteomes" id="UP000005837"/>
    </source>
</evidence>
<dbReference type="GeneID" id="60770011"/>
<dbReference type="Proteomes" id="UP000005837">
    <property type="component" value="Unassembled WGS sequence"/>
</dbReference>
<evidence type="ECO:0000313" key="1">
    <source>
        <dbReference type="EMBL" id="EEG23014.1"/>
    </source>
</evidence>
<name>C0DYF8_EIKCO</name>
<reference evidence="1 2" key="1">
    <citation type="submission" date="2009-01" db="EMBL/GenBank/DDBJ databases">
        <authorList>
            <person name="Fulton L."/>
            <person name="Clifton S."/>
            <person name="Chinwalla A.T."/>
            <person name="Mitreva M."/>
            <person name="Sodergren E."/>
            <person name="Weinstock G."/>
            <person name="Clifton S."/>
            <person name="Dooling D.J."/>
            <person name="Fulton B."/>
            <person name="Minx P."/>
            <person name="Pepin K.H."/>
            <person name="Johnson M."/>
            <person name="Bhonagiri V."/>
            <person name="Nash W.E."/>
            <person name="Mardis E.R."/>
            <person name="Wilson R.K."/>
        </authorList>
    </citation>
    <scope>NUCLEOTIDE SEQUENCE [LARGE SCALE GENOMIC DNA]</scope>
    <source>
        <strain evidence="1 2">ATCC 23834</strain>
    </source>
</reference>
<proteinExistence type="predicted"/>